<name>A0AAE1JA79_9FABA</name>
<dbReference type="Proteomes" id="UP001293593">
    <property type="component" value="Unassembled WGS sequence"/>
</dbReference>
<dbReference type="EMBL" id="JAWXYG010000008">
    <property type="protein sequence ID" value="KAK4265067.1"/>
    <property type="molecule type" value="Genomic_DNA"/>
</dbReference>
<dbReference type="Pfam" id="PF07093">
    <property type="entry name" value="SGT1"/>
    <property type="match status" value="1"/>
</dbReference>
<evidence type="ECO:0000313" key="1">
    <source>
        <dbReference type="EMBL" id="KAK4265067.1"/>
    </source>
</evidence>
<comment type="caution">
    <text evidence="1">The sequence shown here is derived from an EMBL/GenBank/DDBJ whole genome shotgun (WGS) entry which is preliminary data.</text>
</comment>
<evidence type="ECO:0008006" key="3">
    <source>
        <dbReference type="Google" id="ProtNLM"/>
    </source>
</evidence>
<reference evidence="1" key="1">
    <citation type="submission" date="2023-10" db="EMBL/GenBank/DDBJ databases">
        <title>Chromosome-level genome of the transformable northern wattle, Acacia crassicarpa.</title>
        <authorList>
            <person name="Massaro I."/>
            <person name="Sinha N.R."/>
            <person name="Poethig S."/>
            <person name="Leichty A.R."/>
        </authorList>
    </citation>
    <scope>NUCLEOTIDE SEQUENCE</scope>
    <source>
        <strain evidence="1">Acra3RX</strain>
        <tissue evidence="1">Leaf</tissue>
    </source>
</reference>
<dbReference type="AlphaFoldDB" id="A0AAE1JA79"/>
<gene>
    <name evidence="1" type="ORF">QN277_026168</name>
</gene>
<protein>
    <recommendedName>
        <fullName evidence="3">Protein ecdysoneless homolog</fullName>
    </recommendedName>
</protein>
<dbReference type="PANTHER" id="PTHR13060:SF0">
    <property type="entry name" value="PROTEIN ECDYSONELESS HOMOLOG"/>
    <property type="match status" value="1"/>
</dbReference>
<sequence length="288" mass="32570">MAVVGESSSFCSSSFFSHKSNRLPDDTVFYAIFPDFIVSSTTPNDLSPLQSLHIQIIQSISPFTTDYIWQHEPFNLSPSSTPKSSCVCSSDLRHLHGKVRLGDNLDDEWLTVFLLFQISLQFPSLSIRVLDTDGEFLLIEAAFHLPRWVSPENSLNRVFIRQSDVHIVPRNRLPTPSLADSLKFLVNCGVESRAFESVQKAVKKKISDYPDRATRNMHSVRVRVPVSVAQVLKKEPCMISIAVEGFYDRDIDAMKFAATMEKFLDKGKDEELVCVSLKMSRTMYAQLV</sequence>
<dbReference type="GO" id="GO:0005634">
    <property type="term" value="C:nucleus"/>
    <property type="evidence" value="ECO:0007669"/>
    <property type="project" value="TreeGrafter"/>
</dbReference>
<evidence type="ECO:0000313" key="2">
    <source>
        <dbReference type="Proteomes" id="UP001293593"/>
    </source>
</evidence>
<proteinExistence type="predicted"/>
<keyword evidence="2" id="KW-1185">Reference proteome</keyword>
<dbReference type="PANTHER" id="PTHR13060">
    <property type="entry name" value="SGT1 PROTEIN HSGT1 SUPPRESSOR OF GCR2"/>
    <property type="match status" value="1"/>
</dbReference>
<accession>A0AAE1JA79</accession>
<dbReference type="InterPro" id="IPR010770">
    <property type="entry name" value="Ecd"/>
</dbReference>
<organism evidence="1 2">
    <name type="scientific">Acacia crassicarpa</name>
    <name type="common">northern wattle</name>
    <dbReference type="NCBI Taxonomy" id="499986"/>
    <lineage>
        <taxon>Eukaryota</taxon>
        <taxon>Viridiplantae</taxon>
        <taxon>Streptophyta</taxon>
        <taxon>Embryophyta</taxon>
        <taxon>Tracheophyta</taxon>
        <taxon>Spermatophyta</taxon>
        <taxon>Magnoliopsida</taxon>
        <taxon>eudicotyledons</taxon>
        <taxon>Gunneridae</taxon>
        <taxon>Pentapetalae</taxon>
        <taxon>rosids</taxon>
        <taxon>fabids</taxon>
        <taxon>Fabales</taxon>
        <taxon>Fabaceae</taxon>
        <taxon>Caesalpinioideae</taxon>
        <taxon>mimosoid clade</taxon>
        <taxon>Acacieae</taxon>
        <taxon>Acacia</taxon>
    </lineage>
</organism>